<keyword evidence="11" id="KW-0961">Cell wall biogenesis/degradation</keyword>
<comment type="caution">
    <text evidence="16">The sequence shown here is derived from an EMBL/GenBank/DDBJ whole genome shotgun (WGS) entry which is preliminary data.</text>
</comment>
<dbReference type="PANTHER" id="PTHR21581:SF11">
    <property type="entry name" value="D-ALANYL-D-ALANINE CARBOXYPEPTIDASE DACA"/>
    <property type="match status" value="1"/>
</dbReference>
<gene>
    <name evidence="16" type="ORF">J2Z37_002349</name>
</gene>
<dbReference type="Proteomes" id="UP001519343">
    <property type="component" value="Unassembled WGS sequence"/>
</dbReference>
<evidence type="ECO:0000256" key="10">
    <source>
        <dbReference type="ARBA" id="ARBA00022984"/>
    </source>
</evidence>
<protein>
    <recommendedName>
        <fullName evidence="4">serine-type D-Ala-D-Ala carboxypeptidase</fullName>
        <ecNumber evidence="4">3.4.16.4</ecNumber>
    </recommendedName>
</protein>
<evidence type="ECO:0000256" key="12">
    <source>
        <dbReference type="ARBA" id="ARBA00034000"/>
    </source>
</evidence>
<dbReference type="InterPro" id="IPR015956">
    <property type="entry name" value="Peniciliin-bd_prot_C_sf"/>
</dbReference>
<comment type="pathway">
    <text evidence="2">Cell wall biogenesis; peptidoglycan biosynthesis.</text>
</comment>
<evidence type="ECO:0000256" key="4">
    <source>
        <dbReference type="ARBA" id="ARBA00012448"/>
    </source>
</evidence>
<evidence type="ECO:0000256" key="14">
    <source>
        <dbReference type="SAM" id="SignalP"/>
    </source>
</evidence>
<evidence type="ECO:0000256" key="9">
    <source>
        <dbReference type="ARBA" id="ARBA00022960"/>
    </source>
</evidence>
<keyword evidence="8 16" id="KW-0378">Hydrolase</keyword>
<dbReference type="RefSeq" id="WP_245203745.1">
    <property type="nucleotide sequence ID" value="NZ_JAGGKT010000006.1"/>
</dbReference>
<evidence type="ECO:0000313" key="16">
    <source>
        <dbReference type="EMBL" id="MBP1932348.1"/>
    </source>
</evidence>
<dbReference type="Gene3D" id="2.60.410.10">
    <property type="entry name" value="D-Ala-D-Ala carboxypeptidase, C-terminal domain"/>
    <property type="match status" value="1"/>
</dbReference>
<evidence type="ECO:0000256" key="5">
    <source>
        <dbReference type="ARBA" id="ARBA00022645"/>
    </source>
</evidence>
<keyword evidence="10" id="KW-0573">Peptidoglycan synthesis</keyword>
<dbReference type="SUPFAM" id="SSF56601">
    <property type="entry name" value="beta-lactamase/transpeptidase-like"/>
    <property type="match status" value="1"/>
</dbReference>
<evidence type="ECO:0000256" key="6">
    <source>
        <dbReference type="ARBA" id="ARBA00022670"/>
    </source>
</evidence>
<evidence type="ECO:0000256" key="7">
    <source>
        <dbReference type="ARBA" id="ARBA00022729"/>
    </source>
</evidence>
<keyword evidence="9" id="KW-0133">Cell shape</keyword>
<keyword evidence="5 16" id="KW-0121">Carboxypeptidase</keyword>
<dbReference type="PRINTS" id="PR00725">
    <property type="entry name" value="DADACBPTASE1"/>
</dbReference>
<dbReference type="Gene3D" id="3.40.710.10">
    <property type="entry name" value="DD-peptidase/beta-lactamase superfamily"/>
    <property type="match status" value="1"/>
</dbReference>
<proteinExistence type="inferred from homology"/>
<evidence type="ECO:0000256" key="13">
    <source>
        <dbReference type="RuleBase" id="RU004016"/>
    </source>
</evidence>
<dbReference type="InterPro" id="IPR018044">
    <property type="entry name" value="Peptidase_S11"/>
</dbReference>
<dbReference type="Pfam" id="PF07943">
    <property type="entry name" value="PBP5_C"/>
    <property type="match status" value="1"/>
</dbReference>
<keyword evidence="17" id="KW-1185">Reference proteome</keyword>
<organism evidence="16 17">
    <name type="scientific">Ammoniphilus resinae</name>
    <dbReference type="NCBI Taxonomy" id="861532"/>
    <lineage>
        <taxon>Bacteria</taxon>
        <taxon>Bacillati</taxon>
        <taxon>Bacillota</taxon>
        <taxon>Bacilli</taxon>
        <taxon>Bacillales</taxon>
        <taxon>Paenibacillaceae</taxon>
        <taxon>Aneurinibacillus group</taxon>
        <taxon>Ammoniphilus</taxon>
    </lineage>
</organism>
<dbReference type="Pfam" id="PF00768">
    <property type="entry name" value="Peptidase_S11"/>
    <property type="match status" value="1"/>
</dbReference>
<comment type="function">
    <text evidence="1">Removes C-terminal D-alanyl residues from sugar-peptide cell wall precursors.</text>
</comment>
<reference evidence="16 17" key="1">
    <citation type="submission" date="2021-03" db="EMBL/GenBank/DDBJ databases">
        <title>Genomic Encyclopedia of Type Strains, Phase IV (KMG-IV): sequencing the most valuable type-strain genomes for metagenomic binning, comparative biology and taxonomic classification.</title>
        <authorList>
            <person name="Goeker M."/>
        </authorList>
    </citation>
    <scope>NUCLEOTIDE SEQUENCE [LARGE SCALE GENOMIC DNA]</scope>
    <source>
        <strain evidence="16 17">DSM 24738</strain>
    </source>
</reference>
<name>A0ABS4GPZ0_9BACL</name>
<evidence type="ECO:0000313" key="17">
    <source>
        <dbReference type="Proteomes" id="UP001519343"/>
    </source>
</evidence>
<comment type="similarity">
    <text evidence="3 13">Belongs to the peptidase S11 family.</text>
</comment>
<evidence type="ECO:0000256" key="3">
    <source>
        <dbReference type="ARBA" id="ARBA00007164"/>
    </source>
</evidence>
<dbReference type="InterPro" id="IPR001967">
    <property type="entry name" value="Peptidase_S11_N"/>
</dbReference>
<feature type="chain" id="PRO_5045599465" description="serine-type D-Ala-D-Ala carboxypeptidase" evidence="14">
    <location>
        <begin position="31"/>
        <end position="434"/>
    </location>
</feature>
<keyword evidence="7 14" id="KW-0732">Signal</keyword>
<sequence>MNLTKKGFLGFLVFSLLLMFVSPSTPYASAASAGINLNVKSAIMVEASTGKILYKMNENEALPPASMTKMMTELLVLEAIKSGTKKWEDKVKTSEYGYFMGRYGGSRVYLGMGEERTIKELYEAMAIYSANDATVMLAETLAGTEENFVKMMNQKAQEIGMQGTHFVTSSGFPAEELGEFAPSDTSEHVMSAKDAAILAREIITKFPEALQISSIPKKWFREGESGQVKMDNWNWMLPELVYGYEGVDGLKTGHTDAAGYCFTGTAERNGIRIITVIMGAGSEAERFGETRKLMDYGFSNFKMMSMLPKGQTIDGFEQAEVKKGKELSVEAVPEKEVVLPVRVGDENNYKPVVKFNEVMAPVEKGQAIGKVNVEYTGQDGFEFLRPTDEQAAQINMVANQEVEKASWIRLFFRAINSFIAGIFGGIVDTISGWF</sequence>
<accession>A0ABS4GPZ0</accession>
<evidence type="ECO:0000256" key="2">
    <source>
        <dbReference type="ARBA" id="ARBA00004752"/>
    </source>
</evidence>
<feature type="domain" description="Peptidase S11 D-Ala-D-Ala carboxypeptidase A C-terminal" evidence="15">
    <location>
        <begin position="301"/>
        <end position="404"/>
    </location>
</feature>
<dbReference type="InterPro" id="IPR012907">
    <property type="entry name" value="Peptidase_S11_C"/>
</dbReference>
<dbReference type="PANTHER" id="PTHR21581">
    <property type="entry name" value="D-ALANYL-D-ALANINE CARBOXYPEPTIDASE"/>
    <property type="match status" value="1"/>
</dbReference>
<evidence type="ECO:0000256" key="8">
    <source>
        <dbReference type="ARBA" id="ARBA00022801"/>
    </source>
</evidence>
<evidence type="ECO:0000256" key="11">
    <source>
        <dbReference type="ARBA" id="ARBA00023316"/>
    </source>
</evidence>
<dbReference type="InterPro" id="IPR037167">
    <property type="entry name" value="Peptidase_S11_C_sf"/>
</dbReference>
<comment type="catalytic activity">
    <reaction evidence="12">
        <text>Preferential cleavage: (Ac)2-L-Lys-D-Ala-|-D-Ala. Also transpeptidation of peptidyl-alanyl moieties that are N-acyl substituents of D-alanine.</text>
        <dbReference type="EC" id="3.4.16.4"/>
    </reaction>
</comment>
<dbReference type="SUPFAM" id="SSF69189">
    <property type="entry name" value="Penicillin-binding protein associated domain"/>
    <property type="match status" value="1"/>
</dbReference>
<dbReference type="GO" id="GO:0009002">
    <property type="term" value="F:serine-type D-Ala-D-Ala carboxypeptidase activity"/>
    <property type="evidence" value="ECO:0007669"/>
    <property type="project" value="UniProtKB-EC"/>
</dbReference>
<evidence type="ECO:0000259" key="15">
    <source>
        <dbReference type="SMART" id="SM00936"/>
    </source>
</evidence>
<evidence type="ECO:0000256" key="1">
    <source>
        <dbReference type="ARBA" id="ARBA00003217"/>
    </source>
</evidence>
<dbReference type="EMBL" id="JAGGKT010000006">
    <property type="protein sequence ID" value="MBP1932348.1"/>
    <property type="molecule type" value="Genomic_DNA"/>
</dbReference>
<dbReference type="InterPro" id="IPR012338">
    <property type="entry name" value="Beta-lactam/transpept-like"/>
</dbReference>
<feature type="signal peptide" evidence="14">
    <location>
        <begin position="1"/>
        <end position="30"/>
    </location>
</feature>
<dbReference type="SMART" id="SM00936">
    <property type="entry name" value="PBP5_C"/>
    <property type="match status" value="1"/>
</dbReference>
<keyword evidence="6" id="KW-0645">Protease</keyword>
<dbReference type="EC" id="3.4.16.4" evidence="4"/>